<organism evidence="1 2">
    <name type="scientific">Rhodopirellula baltica WH47</name>
    <dbReference type="NCBI Taxonomy" id="991778"/>
    <lineage>
        <taxon>Bacteria</taxon>
        <taxon>Pseudomonadati</taxon>
        <taxon>Planctomycetota</taxon>
        <taxon>Planctomycetia</taxon>
        <taxon>Pirellulales</taxon>
        <taxon>Pirellulaceae</taxon>
        <taxon>Rhodopirellula</taxon>
    </lineage>
</organism>
<dbReference type="EMBL" id="AFAR01000066">
    <property type="protein sequence ID" value="EGF28862.1"/>
    <property type="molecule type" value="Genomic_DNA"/>
</dbReference>
<name>F2ANC2_RHOBT</name>
<proteinExistence type="predicted"/>
<accession>F2ANC2</accession>
<evidence type="ECO:0000313" key="2">
    <source>
        <dbReference type="Proteomes" id="UP000006222"/>
    </source>
</evidence>
<dbReference type="PATRIC" id="fig|991778.3.peg.1249"/>
<protein>
    <submittedName>
        <fullName evidence="1">Uncharacterized protein</fullName>
    </submittedName>
</protein>
<gene>
    <name evidence="1" type="ORF">RBWH47_04917</name>
</gene>
<reference evidence="1 2" key="1">
    <citation type="journal article" date="2013" name="Mar. Genomics">
        <title>Expression of sulfatases in Rhodopirellula baltica and the diversity of sulfatases in the genus Rhodopirellula.</title>
        <authorList>
            <person name="Wegner C.E."/>
            <person name="Richter-Heitmann T."/>
            <person name="Klindworth A."/>
            <person name="Klockow C."/>
            <person name="Richter M."/>
            <person name="Achstetter T."/>
            <person name="Glockner F.O."/>
            <person name="Harder J."/>
        </authorList>
    </citation>
    <scope>NUCLEOTIDE SEQUENCE [LARGE SCALE GENOMIC DNA]</scope>
    <source>
        <strain evidence="1 2">WH47</strain>
    </source>
</reference>
<dbReference type="Proteomes" id="UP000006222">
    <property type="component" value="Unassembled WGS sequence"/>
</dbReference>
<evidence type="ECO:0000313" key="1">
    <source>
        <dbReference type="EMBL" id="EGF28862.1"/>
    </source>
</evidence>
<dbReference type="AlphaFoldDB" id="F2ANC2"/>
<sequence length="51" mass="5663">MLLFVTPPLNPTCPNSRPILHRSIRFDADVVTGLFTDRFAGCFHAPRPAVP</sequence>
<comment type="caution">
    <text evidence="1">The sequence shown here is derived from an EMBL/GenBank/DDBJ whole genome shotgun (WGS) entry which is preliminary data.</text>
</comment>